<dbReference type="PANTHER" id="PTHR36512:SF3">
    <property type="entry name" value="BLR5678 PROTEIN"/>
    <property type="match status" value="1"/>
</dbReference>
<evidence type="ECO:0000313" key="2">
    <source>
        <dbReference type="EMBL" id="SPF50742.1"/>
    </source>
</evidence>
<proteinExistence type="inferred from homology"/>
<name>A0A2U3LFS3_9FIRM</name>
<dbReference type="Pfam" id="PF03576">
    <property type="entry name" value="Peptidase_S58"/>
    <property type="match status" value="1"/>
</dbReference>
<dbReference type="InterPro" id="IPR016117">
    <property type="entry name" value="ArgJ-like_dom_sf"/>
</dbReference>
<dbReference type="GO" id="GO:0004177">
    <property type="term" value="F:aminopeptidase activity"/>
    <property type="evidence" value="ECO:0007669"/>
    <property type="project" value="TreeGrafter"/>
</dbReference>
<sequence length="356" mass="38393">MQKRCTPRSLGLWMGQMPAGPANDITDVPGVCVGNVSIVQGGGPLVPGRGPVRTGVTAILPRPVNLYRQPCRAGIEVFNGYGKSIGVPFIQEMGILNCPILLTNTLSVNDVANGVITYLLQQNPKIGDDDRTPNIVVMECDDSYLNDIRGRHVKPEDAIIALHRASIGPIEQGNVGAGVGMSCFQLKGGIGSASRLVQDQSGRRYVVGILALANFGLLRDFLLSGVPVGQILSVPGVGHIPGSLILVGMTDAPLSRWQLNQLARRASLGMGRTGSITMTGSGDFCLMVSTNSCEYNDYLSDWELDEFFRAVVEASAESIWNALFLARTMEGRDGHIRHALPIEETLQILRNWQMLQ</sequence>
<dbReference type="SUPFAM" id="SSF56266">
    <property type="entry name" value="DmpA/ArgJ-like"/>
    <property type="match status" value="1"/>
</dbReference>
<accession>A0A2U3LFS3</accession>
<organism evidence="2 3">
    <name type="scientific">Candidatus Desulfosporosinus infrequens</name>
    <dbReference type="NCBI Taxonomy" id="2043169"/>
    <lineage>
        <taxon>Bacteria</taxon>
        <taxon>Bacillati</taxon>
        <taxon>Bacillota</taxon>
        <taxon>Clostridia</taxon>
        <taxon>Eubacteriales</taxon>
        <taxon>Desulfitobacteriaceae</taxon>
        <taxon>Desulfosporosinus</taxon>
    </lineage>
</organism>
<protein>
    <submittedName>
        <fullName evidence="2">Peptidase S58 family protein</fullName>
    </submittedName>
</protein>
<reference evidence="3" key="1">
    <citation type="submission" date="2018-02" db="EMBL/GenBank/DDBJ databases">
        <authorList>
            <person name="Hausmann B."/>
        </authorList>
    </citation>
    <scope>NUCLEOTIDE SEQUENCE [LARGE SCALE GENOMIC DNA]</scope>
    <source>
        <strain evidence="3">Peat soil MAG SbF1</strain>
    </source>
</reference>
<dbReference type="CDD" id="cd02253">
    <property type="entry name" value="DmpA"/>
    <property type="match status" value="1"/>
</dbReference>
<comment type="similarity">
    <text evidence="1">Belongs to the peptidase S58 family.</text>
</comment>
<gene>
    <name evidence="2" type="ORF">SBF1_490011</name>
</gene>
<dbReference type="PANTHER" id="PTHR36512">
    <property type="entry name" value="D-AMINOPEPTIDASE"/>
    <property type="match status" value="1"/>
</dbReference>
<evidence type="ECO:0000256" key="1">
    <source>
        <dbReference type="ARBA" id="ARBA00007068"/>
    </source>
</evidence>
<dbReference type="InterPro" id="IPR005321">
    <property type="entry name" value="Peptidase_S58_DmpA"/>
</dbReference>
<dbReference type="Gene3D" id="3.60.70.12">
    <property type="entry name" value="L-amino peptidase D-ALA esterase/amidase"/>
    <property type="match status" value="1"/>
</dbReference>
<dbReference type="OrthoDB" id="9770388at2"/>
<evidence type="ECO:0000313" key="3">
    <source>
        <dbReference type="Proteomes" id="UP000238916"/>
    </source>
</evidence>
<dbReference type="EMBL" id="OMOF01000434">
    <property type="protein sequence ID" value="SPF50742.1"/>
    <property type="molecule type" value="Genomic_DNA"/>
</dbReference>
<dbReference type="AlphaFoldDB" id="A0A2U3LFS3"/>
<dbReference type="Proteomes" id="UP000238916">
    <property type="component" value="Unassembled WGS sequence"/>
</dbReference>